<evidence type="ECO:0000256" key="4">
    <source>
        <dbReference type="ARBA" id="ARBA00023242"/>
    </source>
</evidence>
<evidence type="ECO:0000256" key="3">
    <source>
        <dbReference type="ARBA" id="ARBA00022517"/>
    </source>
</evidence>
<dbReference type="EMBL" id="CALNXJ010000031">
    <property type="protein sequence ID" value="CAH3137102.1"/>
    <property type="molecule type" value="Genomic_DNA"/>
</dbReference>
<keyword evidence="4 5" id="KW-0539">Nucleus</keyword>
<protein>
    <recommendedName>
        <fullName evidence="5">Ribosome biogenesis regulatory protein</fullName>
    </recommendedName>
</protein>
<dbReference type="GO" id="GO:0000447">
    <property type="term" value="P:endonucleolytic cleavage in ITS1 to separate SSU-rRNA from 5.8S rRNA and LSU-rRNA from tricistronic rRNA transcript (SSU-rRNA, 5.8S rRNA, LSU-rRNA)"/>
    <property type="evidence" value="ECO:0007669"/>
    <property type="project" value="TreeGrafter"/>
</dbReference>
<dbReference type="GO" id="GO:0005730">
    <property type="term" value="C:nucleolus"/>
    <property type="evidence" value="ECO:0007669"/>
    <property type="project" value="TreeGrafter"/>
</dbReference>
<comment type="function">
    <text evidence="5">Involved in ribosomal large subunit assembly.</text>
</comment>
<evidence type="ECO:0000256" key="2">
    <source>
        <dbReference type="ARBA" id="ARBA00010077"/>
    </source>
</evidence>
<proteinExistence type="inferred from homology"/>
<keyword evidence="3 5" id="KW-0690">Ribosome biogenesis</keyword>
<dbReference type="Pfam" id="PF04939">
    <property type="entry name" value="RRS1"/>
    <property type="match status" value="1"/>
</dbReference>
<sequence length="319" mass="36702">MADGMDGDLDSTVASVLSLAEKSNKEKYRSIEVTKDVEPDLDIGNLLATDLQPVDGQEFRKNKEDFLRNLARDNTQLLLNAIWKLPHERSEGVVVVKLPEPYTVIPREKPIPKPKLPSKWEEFAKRKGITKKKRERMILDKNTQEWKPRFGYKRGNDETQEWLLEVPQNADPYEDQFEKKFEAKKERVAKNEYQRLRNIARNRKISVPNKDLAPSSGRQSKEQISEKLNISRLSTASLGKFTEKLRDEKISRKTGKKRKFEPVVGDLSNERSRSRELAEKIARRGPLDVNKVTDTNMCKATVKSLLNTKIVNACNNTAQ</sequence>
<comment type="similarity">
    <text evidence="2 5">Belongs to the RRS1 family.</text>
</comment>
<dbReference type="PANTHER" id="PTHR17602">
    <property type="entry name" value="RIBOSOME BIOGENESIS REGULATORY PROTEIN"/>
    <property type="match status" value="1"/>
</dbReference>
<dbReference type="PANTHER" id="PTHR17602:SF4">
    <property type="entry name" value="RIBOSOME BIOGENESIS REGULATORY PROTEIN HOMOLOG"/>
    <property type="match status" value="1"/>
</dbReference>
<evidence type="ECO:0000313" key="6">
    <source>
        <dbReference type="EMBL" id="CAH3137102.1"/>
    </source>
</evidence>
<keyword evidence="7" id="KW-1185">Reference proteome</keyword>
<evidence type="ECO:0000313" key="7">
    <source>
        <dbReference type="Proteomes" id="UP001159428"/>
    </source>
</evidence>
<dbReference type="GO" id="GO:0030687">
    <property type="term" value="C:preribosome, large subunit precursor"/>
    <property type="evidence" value="ECO:0007669"/>
    <property type="project" value="TreeGrafter"/>
</dbReference>
<accession>A0AAU9X6H1</accession>
<dbReference type="InterPro" id="IPR007023">
    <property type="entry name" value="Ribosom_reg"/>
</dbReference>
<dbReference type="Proteomes" id="UP001159428">
    <property type="component" value="Unassembled WGS sequence"/>
</dbReference>
<comment type="caution">
    <text evidence="6">The sequence shown here is derived from an EMBL/GenBank/DDBJ whole genome shotgun (WGS) entry which is preliminary data.</text>
</comment>
<reference evidence="6 7" key="1">
    <citation type="submission" date="2022-05" db="EMBL/GenBank/DDBJ databases">
        <authorList>
            <consortium name="Genoscope - CEA"/>
            <person name="William W."/>
        </authorList>
    </citation>
    <scope>NUCLEOTIDE SEQUENCE [LARGE SCALE GENOMIC DNA]</scope>
</reference>
<evidence type="ECO:0000256" key="1">
    <source>
        <dbReference type="ARBA" id="ARBA00004123"/>
    </source>
</evidence>
<dbReference type="AlphaFoldDB" id="A0AAU9X6H1"/>
<comment type="subcellular location">
    <subcellularLocation>
        <location evidence="1 5">Nucleus</location>
    </subcellularLocation>
</comment>
<gene>
    <name evidence="6" type="ORF">PMEA_00018110</name>
</gene>
<evidence type="ECO:0000256" key="5">
    <source>
        <dbReference type="RuleBase" id="RU364132"/>
    </source>
</evidence>
<name>A0AAU9X6H1_9CNID</name>
<dbReference type="GO" id="GO:0042273">
    <property type="term" value="P:ribosomal large subunit biogenesis"/>
    <property type="evidence" value="ECO:0007669"/>
    <property type="project" value="TreeGrafter"/>
</dbReference>
<organism evidence="6 7">
    <name type="scientific">Pocillopora meandrina</name>
    <dbReference type="NCBI Taxonomy" id="46732"/>
    <lineage>
        <taxon>Eukaryota</taxon>
        <taxon>Metazoa</taxon>
        <taxon>Cnidaria</taxon>
        <taxon>Anthozoa</taxon>
        <taxon>Hexacorallia</taxon>
        <taxon>Scleractinia</taxon>
        <taxon>Astrocoeniina</taxon>
        <taxon>Pocilloporidae</taxon>
        <taxon>Pocillopora</taxon>
    </lineage>
</organism>